<evidence type="ECO:0000313" key="1">
    <source>
        <dbReference type="EMBL" id="KAI3792554.1"/>
    </source>
</evidence>
<dbReference type="Proteomes" id="UP001055811">
    <property type="component" value="Linkage Group LG01"/>
</dbReference>
<name>A0ACB9H9V6_CICIN</name>
<keyword evidence="2" id="KW-1185">Reference proteome</keyword>
<gene>
    <name evidence="1" type="ORF">L2E82_06437</name>
</gene>
<protein>
    <submittedName>
        <fullName evidence="1">Uncharacterized protein</fullName>
    </submittedName>
</protein>
<reference evidence="2" key="1">
    <citation type="journal article" date="2022" name="Mol. Ecol. Resour.">
        <title>The genomes of chicory, endive, great burdock and yacon provide insights into Asteraceae palaeo-polyploidization history and plant inulin production.</title>
        <authorList>
            <person name="Fan W."/>
            <person name="Wang S."/>
            <person name="Wang H."/>
            <person name="Wang A."/>
            <person name="Jiang F."/>
            <person name="Liu H."/>
            <person name="Zhao H."/>
            <person name="Xu D."/>
            <person name="Zhang Y."/>
        </authorList>
    </citation>
    <scope>NUCLEOTIDE SEQUENCE [LARGE SCALE GENOMIC DNA]</scope>
    <source>
        <strain evidence="2">cv. Punajuju</strain>
    </source>
</reference>
<organism evidence="1 2">
    <name type="scientific">Cichorium intybus</name>
    <name type="common">Chicory</name>
    <dbReference type="NCBI Taxonomy" id="13427"/>
    <lineage>
        <taxon>Eukaryota</taxon>
        <taxon>Viridiplantae</taxon>
        <taxon>Streptophyta</taxon>
        <taxon>Embryophyta</taxon>
        <taxon>Tracheophyta</taxon>
        <taxon>Spermatophyta</taxon>
        <taxon>Magnoliopsida</taxon>
        <taxon>eudicotyledons</taxon>
        <taxon>Gunneridae</taxon>
        <taxon>Pentapetalae</taxon>
        <taxon>asterids</taxon>
        <taxon>campanulids</taxon>
        <taxon>Asterales</taxon>
        <taxon>Asteraceae</taxon>
        <taxon>Cichorioideae</taxon>
        <taxon>Cichorieae</taxon>
        <taxon>Cichoriinae</taxon>
        <taxon>Cichorium</taxon>
    </lineage>
</organism>
<proteinExistence type="predicted"/>
<sequence>MYIKSFHISTCLIYNSIPMNINRTASDGGTIILNKYQLTRLLGRGSFTKVYHGRYGTRLRWGAFHTAVSPWTDEGSYCTEILSADRVDS</sequence>
<evidence type="ECO:0000313" key="2">
    <source>
        <dbReference type="Proteomes" id="UP001055811"/>
    </source>
</evidence>
<accession>A0ACB9H9V6</accession>
<comment type="caution">
    <text evidence="1">The sequence shown here is derived from an EMBL/GenBank/DDBJ whole genome shotgun (WGS) entry which is preliminary data.</text>
</comment>
<reference evidence="1 2" key="2">
    <citation type="journal article" date="2022" name="Mol. Ecol. Resour.">
        <title>The genomes of chicory, endive, great burdock and yacon provide insights into Asteraceae paleo-polyploidization history and plant inulin production.</title>
        <authorList>
            <person name="Fan W."/>
            <person name="Wang S."/>
            <person name="Wang H."/>
            <person name="Wang A."/>
            <person name="Jiang F."/>
            <person name="Liu H."/>
            <person name="Zhao H."/>
            <person name="Xu D."/>
            <person name="Zhang Y."/>
        </authorList>
    </citation>
    <scope>NUCLEOTIDE SEQUENCE [LARGE SCALE GENOMIC DNA]</scope>
    <source>
        <strain evidence="2">cv. Punajuju</strain>
        <tissue evidence="1">Leaves</tissue>
    </source>
</reference>
<dbReference type="EMBL" id="CM042009">
    <property type="protein sequence ID" value="KAI3792554.1"/>
    <property type="molecule type" value="Genomic_DNA"/>
</dbReference>